<sequence>MGRPQEVTLFLDPSFSEWRAAYDVQITVIAHGGWPAARTPARRWLSPGVTHKALTFAADKVDGGLLPPPSTRGRRPAVLLFGGSDGYRSG</sequence>
<evidence type="ECO:0000313" key="1">
    <source>
        <dbReference type="EMBL" id="GAA0358323.1"/>
    </source>
</evidence>
<accession>A0ABN0X952</accession>
<reference evidence="1 2" key="1">
    <citation type="journal article" date="2019" name="Int. J. Syst. Evol. Microbiol.">
        <title>The Global Catalogue of Microorganisms (GCM) 10K type strain sequencing project: providing services to taxonomists for standard genome sequencing and annotation.</title>
        <authorList>
            <consortium name="The Broad Institute Genomics Platform"/>
            <consortium name="The Broad Institute Genome Sequencing Center for Infectious Disease"/>
            <person name="Wu L."/>
            <person name="Ma J."/>
        </authorList>
    </citation>
    <scope>NUCLEOTIDE SEQUENCE [LARGE SCALE GENOMIC DNA]</scope>
    <source>
        <strain evidence="1 2">JCM 3146</strain>
    </source>
</reference>
<organism evidence="1 2">
    <name type="scientific">Actinoallomurus spadix</name>
    <dbReference type="NCBI Taxonomy" id="79912"/>
    <lineage>
        <taxon>Bacteria</taxon>
        <taxon>Bacillati</taxon>
        <taxon>Actinomycetota</taxon>
        <taxon>Actinomycetes</taxon>
        <taxon>Streptosporangiales</taxon>
        <taxon>Thermomonosporaceae</taxon>
        <taxon>Actinoallomurus</taxon>
    </lineage>
</organism>
<gene>
    <name evidence="1" type="ORF">GCM10010151_55000</name>
</gene>
<protein>
    <submittedName>
        <fullName evidence="1">Uncharacterized protein</fullName>
    </submittedName>
</protein>
<dbReference type="EMBL" id="BAAABM010000053">
    <property type="protein sequence ID" value="GAA0358323.1"/>
    <property type="molecule type" value="Genomic_DNA"/>
</dbReference>
<keyword evidence="2" id="KW-1185">Reference proteome</keyword>
<comment type="caution">
    <text evidence="1">The sequence shown here is derived from an EMBL/GenBank/DDBJ whole genome shotgun (WGS) entry which is preliminary data.</text>
</comment>
<name>A0ABN0X952_9ACTN</name>
<proteinExistence type="predicted"/>
<dbReference type="Proteomes" id="UP001501822">
    <property type="component" value="Unassembled WGS sequence"/>
</dbReference>
<evidence type="ECO:0000313" key="2">
    <source>
        <dbReference type="Proteomes" id="UP001501822"/>
    </source>
</evidence>